<accession>A0A9N9XGW1</accession>
<reference evidence="4" key="1">
    <citation type="submission" date="2022-01" db="EMBL/GenBank/DDBJ databases">
        <authorList>
            <person name="King R."/>
        </authorList>
    </citation>
    <scope>NUCLEOTIDE SEQUENCE</scope>
</reference>
<dbReference type="SUPFAM" id="SSF56436">
    <property type="entry name" value="C-type lectin-like"/>
    <property type="match status" value="1"/>
</dbReference>
<dbReference type="OrthoDB" id="441660at2759"/>
<sequence length="183" mass="20943">MYLKLFLIFFICNIVKVNLESGEPFVSPILTPKPRPSNVFSYNGKRYYIGSVFKANYFKATQYCREQGMQLLSISNHLENEKLGKFIGDKGLALTWFWTSGTNLVNDWTPGTNLAGEWVWLSTGQQYTYTNWFINEPSNVTSDNRAENCMIAFLSIGQHGFAWNDVVCETKCFFICETISNCS</sequence>
<proteinExistence type="predicted"/>
<evidence type="ECO:0000256" key="1">
    <source>
        <dbReference type="ARBA" id="ARBA00023157"/>
    </source>
</evidence>
<dbReference type="InterPro" id="IPR051004">
    <property type="entry name" value="DC-SIGN_domain-containing"/>
</dbReference>
<dbReference type="PROSITE" id="PS50041">
    <property type="entry name" value="C_TYPE_LECTIN_2"/>
    <property type="match status" value="1"/>
</dbReference>
<dbReference type="InterPro" id="IPR016187">
    <property type="entry name" value="CTDL_fold"/>
</dbReference>
<organism evidence="4 5">
    <name type="scientific">Diabrotica balteata</name>
    <name type="common">Banded cucumber beetle</name>
    <dbReference type="NCBI Taxonomy" id="107213"/>
    <lineage>
        <taxon>Eukaryota</taxon>
        <taxon>Metazoa</taxon>
        <taxon>Ecdysozoa</taxon>
        <taxon>Arthropoda</taxon>
        <taxon>Hexapoda</taxon>
        <taxon>Insecta</taxon>
        <taxon>Pterygota</taxon>
        <taxon>Neoptera</taxon>
        <taxon>Endopterygota</taxon>
        <taxon>Coleoptera</taxon>
        <taxon>Polyphaga</taxon>
        <taxon>Cucujiformia</taxon>
        <taxon>Chrysomeloidea</taxon>
        <taxon>Chrysomelidae</taxon>
        <taxon>Galerucinae</taxon>
        <taxon>Diabroticina</taxon>
        <taxon>Diabroticites</taxon>
        <taxon>Diabrotica</taxon>
    </lineage>
</organism>
<dbReference type="PANTHER" id="PTHR22802">
    <property type="entry name" value="C-TYPE LECTIN SUPERFAMILY MEMBER"/>
    <property type="match status" value="1"/>
</dbReference>
<evidence type="ECO:0000313" key="5">
    <source>
        <dbReference type="Proteomes" id="UP001153709"/>
    </source>
</evidence>
<dbReference type="Pfam" id="PF00059">
    <property type="entry name" value="Lectin_C"/>
    <property type="match status" value="1"/>
</dbReference>
<dbReference type="EMBL" id="OU898283">
    <property type="protein sequence ID" value="CAG9839352.1"/>
    <property type="molecule type" value="Genomic_DNA"/>
</dbReference>
<protein>
    <recommendedName>
        <fullName evidence="3">C-type lectin domain-containing protein</fullName>
    </recommendedName>
</protein>
<dbReference type="Proteomes" id="UP001153709">
    <property type="component" value="Chromosome 8"/>
</dbReference>
<dbReference type="PROSITE" id="PS00615">
    <property type="entry name" value="C_TYPE_LECTIN_1"/>
    <property type="match status" value="1"/>
</dbReference>
<feature type="domain" description="C-type lectin" evidence="3">
    <location>
        <begin position="42"/>
        <end position="177"/>
    </location>
</feature>
<evidence type="ECO:0000313" key="4">
    <source>
        <dbReference type="EMBL" id="CAG9839352.1"/>
    </source>
</evidence>
<dbReference type="InterPro" id="IPR018378">
    <property type="entry name" value="C-type_lectin_CS"/>
</dbReference>
<dbReference type="SMART" id="SM00034">
    <property type="entry name" value="CLECT"/>
    <property type="match status" value="1"/>
</dbReference>
<dbReference type="AlphaFoldDB" id="A0A9N9XGW1"/>
<dbReference type="PANTHER" id="PTHR22802:SF465">
    <property type="entry name" value="AT17652P-RELATED"/>
    <property type="match status" value="1"/>
</dbReference>
<keyword evidence="5" id="KW-1185">Reference proteome</keyword>
<evidence type="ECO:0000256" key="2">
    <source>
        <dbReference type="SAM" id="SignalP"/>
    </source>
</evidence>
<dbReference type="InterPro" id="IPR001304">
    <property type="entry name" value="C-type_lectin-like"/>
</dbReference>
<dbReference type="CDD" id="cd00037">
    <property type="entry name" value="CLECT"/>
    <property type="match status" value="1"/>
</dbReference>
<gene>
    <name evidence="4" type="ORF">DIABBA_LOCUS12127</name>
</gene>
<feature type="signal peptide" evidence="2">
    <location>
        <begin position="1"/>
        <end position="19"/>
    </location>
</feature>
<dbReference type="InterPro" id="IPR016186">
    <property type="entry name" value="C-type_lectin-like/link_sf"/>
</dbReference>
<evidence type="ECO:0000259" key="3">
    <source>
        <dbReference type="PROSITE" id="PS50041"/>
    </source>
</evidence>
<keyword evidence="1" id="KW-1015">Disulfide bond</keyword>
<feature type="chain" id="PRO_5040203354" description="C-type lectin domain-containing protein" evidence="2">
    <location>
        <begin position="20"/>
        <end position="183"/>
    </location>
</feature>
<dbReference type="Gene3D" id="3.10.100.10">
    <property type="entry name" value="Mannose-Binding Protein A, subunit A"/>
    <property type="match status" value="1"/>
</dbReference>
<name>A0A9N9XGW1_DIABA</name>
<keyword evidence="2" id="KW-0732">Signal</keyword>